<keyword evidence="1" id="KW-0040">ANK repeat</keyword>
<dbReference type="PROSITE" id="PS50297">
    <property type="entry name" value="ANK_REP_REGION"/>
    <property type="match status" value="1"/>
</dbReference>
<dbReference type="Gene3D" id="1.25.40.20">
    <property type="entry name" value="Ankyrin repeat-containing domain"/>
    <property type="match status" value="2"/>
</dbReference>
<organism evidence="3 4">
    <name type="scientific">Cotesia glomerata</name>
    <name type="common">Lepidopteran parasitic wasp</name>
    <name type="synonym">Apanteles glomeratus</name>
    <dbReference type="NCBI Taxonomy" id="32391"/>
    <lineage>
        <taxon>Eukaryota</taxon>
        <taxon>Metazoa</taxon>
        <taxon>Ecdysozoa</taxon>
        <taxon>Arthropoda</taxon>
        <taxon>Hexapoda</taxon>
        <taxon>Insecta</taxon>
        <taxon>Pterygota</taxon>
        <taxon>Neoptera</taxon>
        <taxon>Endopterygota</taxon>
        <taxon>Hymenoptera</taxon>
        <taxon>Apocrita</taxon>
        <taxon>Ichneumonoidea</taxon>
        <taxon>Braconidae</taxon>
        <taxon>Microgastrinae</taxon>
        <taxon>Cotesia</taxon>
    </lineage>
</organism>
<keyword evidence="2" id="KW-0175">Coiled coil</keyword>
<dbReference type="PANTHER" id="PTHR24118">
    <property type="entry name" value="POTE ANKYRIN DOMAIN"/>
    <property type="match status" value="1"/>
</dbReference>
<feature type="coiled-coil region" evidence="2">
    <location>
        <begin position="2"/>
        <end position="32"/>
    </location>
</feature>
<dbReference type="SUPFAM" id="SSF48403">
    <property type="entry name" value="Ankyrin repeat"/>
    <property type="match status" value="1"/>
</dbReference>
<keyword evidence="4" id="KW-1185">Reference proteome</keyword>
<protein>
    <submittedName>
        <fullName evidence="3">Uncharacterized protein</fullName>
    </submittedName>
</protein>
<proteinExistence type="predicted"/>
<evidence type="ECO:0000313" key="3">
    <source>
        <dbReference type="EMBL" id="KAH0561540.1"/>
    </source>
</evidence>
<dbReference type="PROSITE" id="PS50088">
    <property type="entry name" value="ANK_REPEAT"/>
    <property type="match status" value="1"/>
</dbReference>
<dbReference type="InterPro" id="IPR002110">
    <property type="entry name" value="Ankyrin_rpt"/>
</dbReference>
<dbReference type="EMBL" id="JAHXZJ010000374">
    <property type="protein sequence ID" value="KAH0561540.1"/>
    <property type="molecule type" value="Genomic_DNA"/>
</dbReference>
<gene>
    <name evidence="3" type="ORF">KQX54_017536</name>
</gene>
<reference evidence="3 4" key="1">
    <citation type="journal article" date="2021" name="J. Hered.">
        <title>A chromosome-level genome assembly of the parasitoid wasp, Cotesia glomerata (Hymenoptera: Braconidae).</title>
        <authorList>
            <person name="Pinto B.J."/>
            <person name="Weis J.J."/>
            <person name="Gamble T."/>
            <person name="Ode P.J."/>
            <person name="Paul R."/>
            <person name="Zaspel J.M."/>
        </authorList>
    </citation>
    <scope>NUCLEOTIDE SEQUENCE [LARGE SCALE GENOMIC DNA]</scope>
    <source>
        <strain evidence="3">CgM1</strain>
    </source>
</reference>
<dbReference type="AlphaFoldDB" id="A0AAV7IZN4"/>
<evidence type="ECO:0000256" key="1">
    <source>
        <dbReference type="PROSITE-ProRule" id="PRU00023"/>
    </source>
</evidence>
<accession>A0AAV7IZN4</accession>
<evidence type="ECO:0000256" key="2">
    <source>
        <dbReference type="SAM" id="Coils"/>
    </source>
</evidence>
<name>A0AAV7IZN4_COTGL</name>
<dbReference type="Proteomes" id="UP000826195">
    <property type="component" value="Unassembled WGS sequence"/>
</dbReference>
<dbReference type="PANTHER" id="PTHR24118:SF99">
    <property type="entry name" value="POTE ANKYRIN DOMAIN FAMILY MEMBER 3C-RELATED"/>
    <property type="match status" value="1"/>
</dbReference>
<dbReference type="InterPro" id="IPR036770">
    <property type="entry name" value="Ankyrin_rpt-contain_sf"/>
</dbReference>
<dbReference type="Pfam" id="PF12796">
    <property type="entry name" value="Ank_2"/>
    <property type="match status" value="1"/>
</dbReference>
<dbReference type="SMART" id="SM00248">
    <property type="entry name" value="ANK"/>
    <property type="match status" value="4"/>
</dbReference>
<evidence type="ECO:0000313" key="4">
    <source>
        <dbReference type="Proteomes" id="UP000826195"/>
    </source>
</evidence>
<sequence length="660" mass="77833">MHKNCDLTAEDLKKLNEELETKRKKIIEIQKSQKETLEKFTLRREFGFRVSEEEIKSMEQLLAKTIYFKKIVKNFQDFINTCLNIPFNDSMTYYDLLIQVFNKKSLKLLVKDDKLVQDYNDFFLSNFQKESNKFCLFNKMFCKIQDAYERQKLMEEVEKISQLQKIIPLPYEYSTMPKMHEKSVDIIEAVNKGYWNVIDQFVAKGGDINASLRKTGPQAGYTALHFAFLSKNDTFNLEILEKWIKTYGANVNCVGADGAQPIHLACLKGNSYEVGMLLKSGADANAEFTKELVEKYESSKDWKWSDEFNKMTLFVFYSINVDFCILRTLLRYSVNVGITGKNNKTLLMHGAEIASMKHLNLFTEEWGNKCKPEFINARDDYGRHAIHYLLPNEKFGEFRYARTDPIYHLLWELMEAGADINAMIDNDPDTLLLNRVAYRCEYDTLEGFLKLLYPYPAEGRPLHYCMIPVDPEKFVEDSDDRRTFEIERNRCFKLILETYTLRREFGIFVHEEDIKLMDQLIAKDTEVRKLVEDIQEDVINTYKIIPFSDSMTVYDLVIKVFNKRSLKLLVKNDKRVQDYADFFRSNFGKQYDHFWLFLAMSGKIQDAYKRRKIMEKVEEISQLKKVIPLPYEVILMIIEYFDNDNLKNFVNSFYECPICK</sequence>
<feature type="repeat" description="ANK" evidence="1">
    <location>
        <begin position="257"/>
        <end position="289"/>
    </location>
</feature>
<comment type="caution">
    <text evidence="3">The sequence shown here is derived from an EMBL/GenBank/DDBJ whole genome shotgun (WGS) entry which is preliminary data.</text>
</comment>